<protein>
    <submittedName>
        <fullName evidence="3">DNA-binding protein</fullName>
    </submittedName>
</protein>
<dbReference type="InterPro" id="IPR009061">
    <property type="entry name" value="DNA-bd_dom_put_sf"/>
</dbReference>
<dbReference type="Pfam" id="PF08279">
    <property type="entry name" value="HTH_11"/>
    <property type="match status" value="1"/>
</dbReference>
<name>A0A2A5IC29_BACPU</name>
<dbReference type="SUPFAM" id="SSF46955">
    <property type="entry name" value="Putative DNA-binding domain"/>
    <property type="match status" value="1"/>
</dbReference>
<sequence>MKPETYLSSQDIANKLNVSSVTIRKYAAMLEKNGYHFARDTKGWRQYNESDLSAMEYIYTHSKLSGKSLEEVAKLVATLYRSNLSISDTATPLQDVNVADLIQRQEEFNRAILKRLEQFEEQQKKRDENLMLALKESIEAKKMIAAAQQKKWWQFWK</sequence>
<accession>A0A2A5IC29</accession>
<gene>
    <name evidence="3" type="ORF">CEY02_21295</name>
</gene>
<feature type="domain" description="Helix-turn-helix type 11" evidence="1">
    <location>
        <begin position="5"/>
        <end position="35"/>
    </location>
</feature>
<reference evidence="3 4" key="1">
    <citation type="submission" date="2017-06" db="EMBL/GenBank/DDBJ databases">
        <title>Draft Genome Sequence of Bacillus sp Strain 36R Isolated from saline sediment at Atanasia, Sonora, Mexico.</title>
        <authorList>
            <person name="Sanchez Diaz R."/>
            <person name="Quiroz Macias M.E."/>
            <person name="Ibarra Gamez J.C."/>
            <person name="Enciso Ibarra J."/>
            <person name="Gomez Gil B."/>
            <person name="Galaviz Silva L."/>
        </authorList>
    </citation>
    <scope>NUCLEOTIDE SEQUENCE [LARGE SCALE GENOMIC DNA]</scope>
    <source>
        <strain evidence="3 4">36R_ATNSAL</strain>
    </source>
</reference>
<dbReference type="RefSeq" id="WP_066031810.1">
    <property type="nucleotide sequence ID" value="NZ_CBDFOM010000010.1"/>
</dbReference>
<dbReference type="OrthoDB" id="9429461at2"/>
<organism evidence="3 4">
    <name type="scientific">Bacillus pumilus</name>
    <name type="common">Bacillus mesentericus</name>
    <dbReference type="NCBI Taxonomy" id="1408"/>
    <lineage>
        <taxon>Bacteria</taxon>
        <taxon>Bacillati</taxon>
        <taxon>Bacillota</taxon>
        <taxon>Bacilli</taxon>
        <taxon>Bacillales</taxon>
        <taxon>Bacillaceae</taxon>
        <taxon>Bacillus</taxon>
    </lineage>
</organism>
<dbReference type="AlphaFoldDB" id="A0A2A5IC29"/>
<evidence type="ECO:0000259" key="1">
    <source>
        <dbReference type="Pfam" id="PF08279"/>
    </source>
</evidence>
<dbReference type="GO" id="GO:0003677">
    <property type="term" value="F:DNA binding"/>
    <property type="evidence" value="ECO:0007669"/>
    <property type="project" value="UniProtKB-KW"/>
</dbReference>
<evidence type="ECO:0000313" key="3">
    <source>
        <dbReference type="EMBL" id="PCK14331.1"/>
    </source>
</evidence>
<dbReference type="Pfam" id="PF13152">
    <property type="entry name" value="DUF3967"/>
    <property type="match status" value="1"/>
</dbReference>
<dbReference type="EMBL" id="NKHG01000281">
    <property type="protein sequence ID" value="PCK14331.1"/>
    <property type="molecule type" value="Genomic_DNA"/>
</dbReference>
<dbReference type="Gene3D" id="1.10.1660.10">
    <property type="match status" value="1"/>
</dbReference>
<evidence type="ECO:0000313" key="4">
    <source>
        <dbReference type="Proteomes" id="UP000228754"/>
    </source>
</evidence>
<feature type="domain" description="DUF3967" evidence="2">
    <location>
        <begin position="124"/>
        <end position="156"/>
    </location>
</feature>
<proteinExistence type="predicted"/>
<dbReference type="Proteomes" id="UP000228754">
    <property type="component" value="Unassembled WGS sequence"/>
</dbReference>
<dbReference type="InterPro" id="IPR025052">
    <property type="entry name" value="DUF3967"/>
</dbReference>
<comment type="caution">
    <text evidence="3">The sequence shown here is derived from an EMBL/GenBank/DDBJ whole genome shotgun (WGS) entry which is preliminary data.</text>
</comment>
<keyword evidence="3" id="KW-0238">DNA-binding</keyword>
<dbReference type="InterPro" id="IPR013196">
    <property type="entry name" value="HTH_11"/>
</dbReference>
<evidence type="ECO:0000259" key="2">
    <source>
        <dbReference type="Pfam" id="PF13152"/>
    </source>
</evidence>